<feature type="transmembrane region" description="Helical" evidence="1">
    <location>
        <begin position="24"/>
        <end position="47"/>
    </location>
</feature>
<proteinExistence type="predicted"/>
<evidence type="ECO:0000313" key="2">
    <source>
        <dbReference type="EMBL" id="CAE7181022.1"/>
    </source>
</evidence>
<evidence type="ECO:0000256" key="1">
    <source>
        <dbReference type="SAM" id="Phobius"/>
    </source>
</evidence>
<evidence type="ECO:0000313" key="3">
    <source>
        <dbReference type="Proteomes" id="UP000649617"/>
    </source>
</evidence>
<comment type="caution">
    <text evidence="2">The sequence shown here is derived from an EMBL/GenBank/DDBJ whole genome shotgun (WGS) entry which is preliminary data.</text>
</comment>
<organism evidence="2 3">
    <name type="scientific">Symbiodinium pilosum</name>
    <name type="common">Dinoflagellate</name>
    <dbReference type="NCBI Taxonomy" id="2952"/>
    <lineage>
        <taxon>Eukaryota</taxon>
        <taxon>Sar</taxon>
        <taxon>Alveolata</taxon>
        <taxon>Dinophyceae</taxon>
        <taxon>Suessiales</taxon>
        <taxon>Symbiodiniaceae</taxon>
        <taxon>Symbiodinium</taxon>
    </lineage>
</organism>
<keyword evidence="3" id="KW-1185">Reference proteome</keyword>
<name>A0A812J0A0_SYMPI</name>
<keyword evidence="1" id="KW-0472">Membrane</keyword>
<accession>A0A812J0A0</accession>
<dbReference type="Proteomes" id="UP000649617">
    <property type="component" value="Unassembled WGS sequence"/>
</dbReference>
<keyword evidence="1" id="KW-0812">Transmembrane</keyword>
<dbReference type="OrthoDB" id="435003at2759"/>
<dbReference type="EMBL" id="CAJNIZ010001019">
    <property type="protein sequence ID" value="CAE7181022.1"/>
    <property type="molecule type" value="Genomic_DNA"/>
</dbReference>
<gene>
    <name evidence="2" type="ORF">SPIL2461_LOCUS1075</name>
</gene>
<sequence length="153" mass="17318">MEFVGHGRGDFEKEKVTVSSGVRFRAVCVAFLCFLLFVILGLLVYLFMPNVFFTPGADEIASATDICTQSMTMQGTVAARPMTTYYTNVKTEHVAHVVPVPIPGPPPKVITHKVYVKHHPYDCTEGYGSWKTQWSHEHQRYCCYKFKESCTTK</sequence>
<protein>
    <submittedName>
        <fullName evidence="2">Uncharacterized protein</fullName>
    </submittedName>
</protein>
<feature type="non-terminal residue" evidence="2">
    <location>
        <position position="1"/>
    </location>
</feature>
<reference evidence="2" key="1">
    <citation type="submission" date="2021-02" db="EMBL/GenBank/DDBJ databases">
        <authorList>
            <person name="Dougan E. K."/>
            <person name="Rhodes N."/>
            <person name="Thang M."/>
            <person name="Chan C."/>
        </authorList>
    </citation>
    <scope>NUCLEOTIDE SEQUENCE</scope>
</reference>
<keyword evidence="1" id="KW-1133">Transmembrane helix</keyword>
<dbReference type="AlphaFoldDB" id="A0A812J0A0"/>